<evidence type="ECO:0000313" key="2">
    <source>
        <dbReference type="Proteomes" id="UP000019380"/>
    </source>
</evidence>
<accession>W6P213</accession>
<dbReference type="Proteomes" id="UP000019380">
    <property type="component" value="Unassembled WGS sequence"/>
</dbReference>
<sequence length="50" mass="6275">MRFSLYYKVEKVYKYLQLQRNGFNTLIDNQLQRGRYCGRWWQIPFICHTV</sequence>
<name>W6P213_9BACE</name>
<gene>
    <name evidence="1" type="ORF">BN890_13250</name>
</gene>
<organism evidence="1 2">
    <name type="scientific">Bacteroides xylanisolvens SD CC 1b</name>
    <dbReference type="NCBI Taxonomy" id="702447"/>
    <lineage>
        <taxon>Bacteria</taxon>
        <taxon>Pseudomonadati</taxon>
        <taxon>Bacteroidota</taxon>
        <taxon>Bacteroidia</taxon>
        <taxon>Bacteroidales</taxon>
        <taxon>Bacteroidaceae</taxon>
        <taxon>Bacteroides</taxon>
    </lineage>
</organism>
<evidence type="ECO:0000313" key="1">
    <source>
        <dbReference type="EMBL" id="CDM03758.1"/>
    </source>
</evidence>
<dbReference type="EMBL" id="CBXG010000016">
    <property type="protein sequence ID" value="CDM03758.1"/>
    <property type="molecule type" value="Genomic_DNA"/>
</dbReference>
<comment type="caution">
    <text evidence="1">The sequence shown here is derived from an EMBL/GenBank/DDBJ whole genome shotgun (WGS) entry which is preliminary data.</text>
</comment>
<proteinExistence type="predicted"/>
<protein>
    <submittedName>
        <fullName evidence="1">Uncharacterized protein</fullName>
    </submittedName>
</protein>
<reference evidence="1 2" key="1">
    <citation type="submission" date="2013-12" db="EMBL/GenBank/DDBJ databases">
        <title>Improved hybrid genome assemblies of Bacteroides xylanisolvens SD CC 1b and Bacteroides xylanisolvens SD CC 2a using Illumina and 454 Sequencing.</title>
        <authorList>
            <person name="Ramaraj T."/>
            <person name="Sundararajan A."/>
            <person name="Mudge J."/>
            <person name="Schilkey F.D."/>
            <person name="Delvecchio V."/>
            <person name="Donlon M."/>
            <person name="Ziemer C."/>
        </authorList>
    </citation>
    <scope>NUCLEOTIDE SEQUENCE [LARGE SCALE GENOMIC DNA]</scope>
</reference>
<dbReference type="AlphaFoldDB" id="W6P213"/>